<protein>
    <submittedName>
        <fullName evidence="1">Uncharacterized protein</fullName>
    </submittedName>
</protein>
<evidence type="ECO:0000313" key="2">
    <source>
        <dbReference type="Proteomes" id="UP000676885"/>
    </source>
</evidence>
<accession>A0A975M5G4</accession>
<reference evidence="1 2" key="1">
    <citation type="submission" date="2021-05" db="EMBL/GenBank/DDBJ databases">
        <title>Novel species in genus Arthrobacter.</title>
        <authorList>
            <person name="Zhang G."/>
        </authorList>
    </citation>
    <scope>NUCLEOTIDE SEQUENCE [LARGE SCALE GENOMIC DNA]</scope>
    <source>
        <strain evidence="2">zg-ZUI227</strain>
    </source>
</reference>
<dbReference type="GO" id="GO:0006281">
    <property type="term" value="P:DNA repair"/>
    <property type="evidence" value="ECO:0007669"/>
    <property type="project" value="InterPro"/>
</dbReference>
<dbReference type="InterPro" id="IPR036614">
    <property type="entry name" value="RusA-like_sf"/>
</dbReference>
<dbReference type="Proteomes" id="UP000676885">
    <property type="component" value="Chromosome"/>
</dbReference>
<name>A0A975M5G4_9MICC</name>
<dbReference type="GO" id="GO:0000287">
    <property type="term" value="F:magnesium ion binding"/>
    <property type="evidence" value="ECO:0007669"/>
    <property type="project" value="InterPro"/>
</dbReference>
<dbReference type="Gene3D" id="3.30.1330.70">
    <property type="entry name" value="Holliday junction resolvase RusA"/>
    <property type="match status" value="1"/>
</dbReference>
<gene>
    <name evidence="1" type="ORF">KKR91_01230</name>
</gene>
<dbReference type="GO" id="GO:0006310">
    <property type="term" value="P:DNA recombination"/>
    <property type="evidence" value="ECO:0007669"/>
    <property type="project" value="InterPro"/>
</dbReference>
<dbReference type="EMBL" id="CP076022">
    <property type="protein sequence ID" value="QWC10306.1"/>
    <property type="molecule type" value="Genomic_DNA"/>
</dbReference>
<dbReference type="KEGG" id="ajg:KKR91_01230"/>
<proteinExistence type="predicted"/>
<organism evidence="1 2">
    <name type="scientific">Arthrobacter jiangjiafuii</name>
    <dbReference type="NCBI Taxonomy" id="2817475"/>
    <lineage>
        <taxon>Bacteria</taxon>
        <taxon>Bacillati</taxon>
        <taxon>Actinomycetota</taxon>
        <taxon>Actinomycetes</taxon>
        <taxon>Micrococcales</taxon>
        <taxon>Micrococcaceae</taxon>
        <taxon>Arthrobacter</taxon>
    </lineage>
</organism>
<keyword evidence="2" id="KW-1185">Reference proteome</keyword>
<sequence>MTLTLTIPAPAQFINLNQRMHWAPKAELTRKWRNAAHVAAHNAGFPTSLERVRIVAHIHKTTNREYDAHNLMPTLKACVDGLVTDYGLTVDDTNRHVIGPDIRQGDKRASPAITLTITQEDA</sequence>
<dbReference type="AlphaFoldDB" id="A0A975M5G4"/>
<evidence type="ECO:0000313" key="1">
    <source>
        <dbReference type="EMBL" id="QWC10306.1"/>
    </source>
</evidence>
<dbReference type="RefSeq" id="WP_210231502.1">
    <property type="nucleotide sequence ID" value="NZ_CP076022.1"/>
</dbReference>
<dbReference type="SUPFAM" id="SSF103084">
    <property type="entry name" value="Holliday junction resolvase RusA"/>
    <property type="match status" value="1"/>
</dbReference>